<dbReference type="SUPFAM" id="SSF88659">
    <property type="entry name" value="Sigma3 and sigma4 domains of RNA polymerase sigma factors"/>
    <property type="match status" value="1"/>
</dbReference>
<dbReference type="GO" id="GO:0003700">
    <property type="term" value="F:DNA-binding transcription factor activity"/>
    <property type="evidence" value="ECO:0007669"/>
    <property type="project" value="InterPro"/>
</dbReference>
<reference evidence="2 3" key="1">
    <citation type="submission" date="2019-05" db="EMBL/GenBank/DDBJ databases">
        <authorList>
            <consortium name="Science for Life Laboratories"/>
        </authorList>
    </citation>
    <scope>NUCLEOTIDE SEQUENCE [LARGE SCALE GENOMIC DNA]</scope>
    <source>
        <strain evidence="2">Soil9</strain>
    </source>
</reference>
<name>A0A6P2CWQ1_9BACT</name>
<keyword evidence="3" id="KW-1185">Reference proteome</keyword>
<dbReference type="RefSeq" id="WP_162668275.1">
    <property type="nucleotide sequence ID" value="NZ_LR593886.1"/>
</dbReference>
<dbReference type="EMBL" id="LR593886">
    <property type="protein sequence ID" value="VTR93568.1"/>
    <property type="molecule type" value="Genomic_DNA"/>
</dbReference>
<dbReference type="InterPro" id="IPR013324">
    <property type="entry name" value="RNA_pol_sigma_r3/r4-like"/>
</dbReference>
<evidence type="ECO:0000313" key="2">
    <source>
        <dbReference type="EMBL" id="VTR93568.1"/>
    </source>
</evidence>
<dbReference type="AlphaFoldDB" id="A0A6P2CWQ1"/>
<dbReference type="KEGG" id="gms:SOIL9_41460"/>
<dbReference type="InterPro" id="IPR036388">
    <property type="entry name" value="WH-like_DNA-bd_sf"/>
</dbReference>
<feature type="domain" description="RNA polymerase sigma-70 region 4" evidence="1">
    <location>
        <begin position="134"/>
        <end position="180"/>
    </location>
</feature>
<dbReference type="Gene3D" id="1.10.10.10">
    <property type="entry name" value="Winged helix-like DNA-binding domain superfamily/Winged helix DNA-binding domain"/>
    <property type="match status" value="1"/>
</dbReference>
<gene>
    <name evidence="2" type="ORF">SOIL9_41460</name>
</gene>
<accession>A0A6P2CWQ1</accession>
<evidence type="ECO:0000313" key="3">
    <source>
        <dbReference type="Proteomes" id="UP000464178"/>
    </source>
</evidence>
<dbReference type="Pfam" id="PF04545">
    <property type="entry name" value="Sigma70_r4"/>
    <property type="match status" value="1"/>
</dbReference>
<dbReference type="InterPro" id="IPR007630">
    <property type="entry name" value="RNA_pol_sigma70_r4"/>
</dbReference>
<dbReference type="Proteomes" id="UP000464178">
    <property type="component" value="Chromosome"/>
</dbReference>
<sequence>MTAPEVNELVEQWWPLAGGVARQWGARFPWLEHDFESAAGYALWQLARKVSGEADPERGGRFAGLVRKAVKWAILRCLDQERTRNPRAFLPPLVFLNPETGEPITPLTFVAARGREPGAAFADADELATLFARAELSERYRDVLTRRLGHEEPREEIAADLGVSGTRVREMVTIGRERLRGVAGVG</sequence>
<dbReference type="GO" id="GO:0006352">
    <property type="term" value="P:DNA-templated transcription initiation"/>
    <property type="evidence" value="ECO:0007669"/>
    <property type="project" value="InterPro"/>
</dbReference>
<proteinExistence type="predicted"/>
<organism evidence="2 3">
    <name type="scientific">Gemmata massiliana</name>
    <dbReference type="NCBI Taxonomy" id="1210884"/>
    <lineage>
        <taxon>Bacteria</taxon>
        <taxon>Pseudomonadati</taxon>
        <taxon>Planctomycetota</taxon>
        <taxon>Planctomycetia</taxon>
        <taxon>Gemmatales</taxon>
        <taxon>Gemmataceae</taxon>
        <taxon>Gemmata</taxon>
    </lineage>
</organism>
<protein>
    <submittedName>
        <fullName evidence="2">Rna polymerase sigma factor:: Sigma70_r4</fullName>
    </submittedName>
</protein>
<evidence type="ECO:0000259" key="1">
    <source>
        <dbReference type="Pfam" id="PF04545"/>
    </source>
</evidence>